<evidence type="ECO:0000313" key="1">
    <source>
        <dbReference type="EMBL" id="NJO99789.1"/>
    </source>
</evidence>
<name>A0ABX0Y8Y9_9PSED</name>
<reference evidence="1 2" key="1">
    <citation type="submission" date="2020-03" db="EMBL/GenBank/DDBJ databases">
        <authorList>
            <person name="Wang L."/>
            <person name="He N."/>
            <person name="Li Y."/>
            <person name="Fang Y."/>
            <person name="Zhang F."/>
        </authorList>
    </citation>
    <scope>NUCLEOTIDE SEQUENCE [LARGE SCALE GENOMIC DNA]</scope>
    <source>
        <strain evidence="2">hsmgli-8</strain>
    </source>
</reference>
<protein>
    <submittedName>
        <fullName evidence="1">Uncharacterized protein</fullName>
    </submittedName>
</protein>
<accession>A0ABX0Y8Y9</accession>
<dbReference type="EMBL" id="JAAVJI010000001">
    <property type="protein sequence ID" value="NJO99789.1"/>
    <property type="molecule type" value="Genomic_DNA"/>
</dbReference>
<organism evidence="1 2">
    <name type="scientific">Pseudomonas quercus</name>
    <dbReference type="NCBI Taxonomy" id="2722792"/>
    <lineage>
        <taxon>Bacteria</taxon>
        <taxon>Pseudomonadati</taxon>
        <taxon>Pseudomonadota</taxon>
        <taxon>Gammaproteobacteria</taxon>
        <taxon>Pseudomonadales</taxon>
        <taxon>Pseudomonadaceae</taxon>
        <taxon>Pseudomonas</taxon>
    </lineage>
</organism>
<proteinExistence type="predicted"/>
<dbReference type="Proteomes" id="UP000746535">
    <property type="component" value="Unassembled WGS sequence"/>
</dbReference>
<keyword evidence="2" id="KW-1185">Reference proteome</keyword>
<gene>
    <name evidence="1" type="ORF">HBH25_02780</name>
</gene>
<evidence type="ECO:0000313" key="2">
    <source>
        <dbReference type="Proteomes" id="UP000746535"/>
    </source>
</evidence>
<sequence>MNLSPSHNHRALPTSLLQWRWYADESPLNDLDDAEDSIDAMDDELADALAELLDEPAPLADPGTP</sequence>
<dbReference type="RefSeq" id="WP_168081247.1">
    <property type="nucleotide sequence ID" value="NZ_JAAVJI010000001.1"/>
</dbReference>
<comment type="caution">
    <text evidence="1">The sequence shown here is derived from an EMBL/GenBank/DDBJ whole genome shotgun (WGS) entry which is preliminary data.</text>
</comment>